<evidence type="ECO:0000313" key="2">
    <source>
        <dbReference type="EMBL" id="AOR22799.1"/>
    </source>
</evidence>
<feature type="transmembrane region" description="Helical" evidence="1">
    <location>
        <begin position="58"/>
        <end position="76"/>
    </location>
</feature>
<evidence type="ECO:0000313" key="3">
    <source>
        <dbReference type="Proteomes" id="UP000094652"/>
    </source>
</evidence>
<dbReference type="RefSeq" id="WP_069678959.1">
    <property type="nucleotide sequence ID" value="NZ_CP017253.2"/>
</dbReference>
<dbReference type="EMBL" id="CP017253">
    <property type="protein sequence ID" value="AOR22799.1"/>
    <property type="molecule type" value="Genomic_DNA"/>
</dbReference>
<gene>
    <name evidence="2" type="ORF">BGI42_03325</name>
</gene>
<dbReference type="OrthoDB" id="1787445at2"/>
<protein>
    <submittedName>
        <fullName evidence="2">Uncharacterized protein</fullName>
    </submittedName>
</protein>
<keyword evidence="3" id="KW-1185">Reference proteome</keyword>
<proteinExistence type="predicted"/>
<keyword evidence="1" id="KW-1133">Transmembrane helix</keyword>
<dbReference type="Proteomes" id="UP000094652">
    <property type="component" value="Chromosome"/>
</dbReference>
<name>A0A1D7XI73_9CLOT</name>
<accession>A0A1D7XI73</accession>
<feature type="transmembrane region" description="Helical" evidence="1">
    <location>
        <begin position="88"/>
        <end position="110"/>
    </location>
</feature>
<evidence type="ECO:0000256" key="1">
    <source>
        <dbReference type="SAM" id="Phobius"/>
    </source>
</evidence>
<dbReference type="KEGG" id="ctae:BGI42_03325"/>
<dbReference type="AlphaFoldDB" id="A0A1D7XI73"/>
<feature type="transmembrane region" description="Helical" evidence="1">
    <location>
        <begin position="6"/>
        <end position="27"/>
    </location>
</feature>
<keyword evidence="1" id="KW-0812">Transmembrane</keyword>
<organism evidence="2 3">
    <name type="scientific">Clostridium taeniosporum</name>
    <dbReference type="NCBI Taxonomy" id="394958"/>
    <lineage>
        <taxon>Bacteria</taxon>
        <taxon>Bacillati</taxon>
        <taxon>Bacillota</taxon>
        <taxon>Clostridia</taxon>
        <taxon>Eubacteriales</taxon>
        <taxon>Clostridiaceae</taxon>
        <taxon>Clostridium</taxon>
    </lineage>
</organism>
<keyword evidence="1" id="KW-0472">Membrane</keyword>
<feature type="transmembrane region" description="Helical" evidence="1">
    <location>
        <begin position="122"/>
        <end position="144"/>
    </location>
</feature>
<sequence length="149" mass="16952">MLRLTTFEFIFRLIPESFILILGIIALSNTKLNLKRYTISSCLFALCGYGIRMLPINYGVNTILGVFVMVIIMCSINKSDIILSIKSSLIITIVLFICEALNILLLNIIFDDRLEMIMSNSILKTICGLPSLILFSIITIIYYFKKRNI</sequence>
<dbReference type="STRING" id="394958.BGI42_03325"/>
<reference evidence="3" key="1">
    <citation type="submission" date="2016-09" db="EMBL/GenBank/DDBJ databases">
        <title>Genomics of Clostridium taeniosporum, an organism which forms endospores with ribbon-like appendages.</title>
        <authorList>
            <person name="Walker J.R."/>
        </authorList>
    </citation>
    <scope>NUCLEOTIDE SEQUENCE [LARGE SCALE GENOMIC DNA]</scope>
    <source>
        <strain evidence="3">1/k</strain>
    </source>
</reference>